<reference evidence="1 2" key="1">
    <citation type="submission" date="2022-01" db="EMBL/GenBank/DDBJ databases">
        <title>A chromosomal length assembly of Cordylochernes scorpioides.</title>
        <authorList>
            <person name="Zeh D."/>
            <person name="Zeh J."/>
        </authorList>
    </citation>
    <scope>NUCLEOTIDE SEQUENCE [LARGE SCALE GENOMIC DNA]</scope>
    <source>
        <strain evidence="1">IN4F17</strain>
        <tissue evidence="1">Whole Body</tissue>
    </source>
</reference>
<accession>A0ABY6KKY3</accession>
<protein>
    <submittedName>
        <fullName evidence="1">Uncharacterized protein</fullName>
    </submittedName>
</protein>
<dbReference type="InterPro" id="IPR036397">
    <property type="entry name" value="RNaseH_sf"/>
</dbReference>
<dbReference type="Gene3D" id="3.30.420.10">
    <property type="entry name" value="Ribonuclease H-like superfamily/Ribonuclease H"/>
    <property type="match status" value="1"/>
</dbReference>
<dbReference type="Proteomes" id="UP001235939">
    <property type="component" value="Chromosome 06"/>
</dbReference>
<name>A0ABY6KKY3_9ARAC</name>
<organism evidence="1 2">
    <name type="scientific">Cordylochernes scorpioides</name>
    <dbReference type="NCBI Taxonomy" id="51811"/>
    <lineage>
        <taxon>Eukaryota</taxon>
        <taxon>Metazoa</taxon>
        <taxon>Ecdysozoa</taxon>
        <taxon>Arthropoda</taxon>
        <taxon>Chelicerata</taxon>
        <taxon>Arachnida</taxon>
        <taxon>Pseudoscorpiones</taxon>
        <taxon>Cheliferoidea</taxon>
        <taxon>Chernetidae</taxon>
        <taxon>Cordylochernes</taxon>
    </lineage>
</organism>
<proteinExistence type="predicted"/>
<dbReference type="EMBL" id="CP092868">
    <property type="protein sequence ID" value="UYV69144.1"/>
    <property type="molecule type" value="Genomic_DNA"/>
</dbReference>
<evidence type="ECO:0000313" key="1">
    <source>
        <dbReference type="EMBL" id="UYV69144.1"/>
    </source>
</evidence>
<gene>
    <name evidence="1" type="ORF">LAZ67_6002584</name>
</gene>
<sequence>MICTPVNDKKDNSQMEAPIKIPSGLYFSMWDSISYKSRTPLVFIKGAMAAQLYIADMLQPVVLLFIEQTNNANFQQANALPHIASITRAFH</sequence>
<evidence type="ECO:0000313" key="2">
    <source>
        <dbReference type="Proteomes" id="UP001235939"/>
    </source>
</evidence>
<keyword evidence="2" id="KW-1185">Reference proteome</keyword>